<keyword evidence="3 6" id="KW-1133">Transmembrane helix</keyword>
<dbReference type="GO" id="GO:0016020">
    <property type="term" value="C:membrane"/>
    <property type="evidence" value="ECO:0007669"/>
    <property type="project" value="UniProtKB-SubCell"/>
</dbReference>
<feature type="transmembrane region" description="Helical" evidence="6">
    <location>
        <begin position="189"/>
        <end position="209"/>
    </location>
</feature>
<feature type="transmembrane region" description="Helical" evidence="6">
    <location>
        <begin position="306"/>
        <end position="327"/>
    </location>
</feature>
<dbReference type="EMBL" id="JAZGQO010000011">
    <property type="protein sequence ID" value="KAK6174711.1"/>
    <property type="molecule type" value="Genomic_DNA"/>
</dbReference>
<evidence type="ECO:0000256" key="3">
    <source>
        <dbReference type="ARBA" id="ARBA00022989"/>
    </source>
</evidence>
<keyword evidence="9" id="KW-1185">Reference proteome</keyword>
<dbReference type="PROSITE" id="PS00216">
    <property type="entry name" value="SUGAR_TRANSPORT_1"/>
    <property type="match status" value="1"/>
</dbReference>
<evidence type="ECO:0000313" key="9">
    <source>
        <dbReference type="Proteomes" id="UP001347796"/>
    </source>
</evidence>
<dbReference type="GO" id="GO:0022857">
    <property type="term" value="F:transmembrane transporter activity"/>
    <property type="evidence" value="ECO:0007669"/>
    <property type="project" value="InterPro"/>
</dbReference>
<feature type="transmembrane region" description="Helical" evidence="6">
    <location>
        <begin position="427"/>
        <end position="449"/>
    </location>
</feature>
<feature type="transmembrane region" description="Helical" evidence="6">
    <location>
        <begin position="455"/>
        <end position="475"/>
    </location>
</feature>
<feature type="region of interest" description="Disordered" evidence="5">
    <location>
        <begin position="492"/>
        <end position="514"/>
    </location>
</feature>
<evidence type="ECO:0000256" key="4">
    <source>
        <dbReference type="ARBA" id="ARBA00023136"/>
    </source>
</evidence>
<evidence type="ECO:0000256" key="1">
    <source>
        <dbReference type="ARBA" id="ARBA00004141"/>
    </source>
</evidence>
<feature type="transmembrane region" description="Helical" evidence="6">
    <location>
        <begin position="365"/>
        <end position="385"/>
    </location>
</feature>
<feature type="transmembrane region" description="Helical" evidence="6">
    <location>
        <begin position="215"/>
        <end position="234"/>
    </location>
</feature>
<reference evidence="8 9" key="1">
    <citation type="submission" date="2024-01" db="EMBL/GenBank/DDBJ databases">
        <title>The genome of the rayed Mediterranean limpet Patella caerulea (Linnaeus, 1758).</title>
        <authorList>
            <person name="Anh-Thu Weber A."/>
            <person name="Halstead-Nussloch G."/>
        </authorList>
    </citation>
    <scope>NUCLEOTIDE SEQUENCE [LARGE SCALE GENOMIC DNA]</scope>
    <source>
        <strain evidence="8">AATW-2023a</strain>
        <tissue evidence="8">Whole specimen</tissue>
    </source>
</reference>
<feature type="domain" description="Major facilitator superfamily (MFS) profile" evidence="7">
    <location>
        <begin position="20"/>
        <end position="479"/>
    </location>
</feature>
<dbReference type="Pfam" id="PF00083">
    <property type="entry name" value="Sugar_tr"/>
    <property type="match status" value="1"/>
</dbReference>
<dbReference type="InterPro" id="IPR005829">
    <property type="entry name" value="Sugar_transporter_CS"/>
</dbReference>
<keyword evidence="2 6" id="KW-0812">Transmembrane</keyword>
<evidence type="ECO:0000256" key="2">
    <source>
        <dbReference type="ARBA" id="ARBA00022692"/>
    </source>
</evidence>
<feature type="transmembrane region" description="Helical" evidence="6">
    <location>
        <begin position="18"/>
        <end position="40"/>
    </location>
</feature>
<feature type="transmembrane region" description="Helical" evidence="6">
    <location>
        <begin position="101"/>
        <end position="122"/>
    </location>
</feature>
<dbReference type="PROSITE" id="PS50850">
    <property type="entry name" value="MFS"/>
    <property type="match status" value="1"/>
</dbReference>
<dbReference type="InterPro" id="IPR020846">
    <property type="entry name" value="MFS_dom"/>
</dbReference>
<proteinExistence type="predicted"/>
<evidence type="ECO:0000259" key="7">
    <source>
        <dbReference type="PROSITE" id="PS50850"/>
    </source>
</evidence>
<feature type="transmembrane region" description="Helical" evidence="6">
    <location>
        <begin position="134"/>
        <end position="154"/>
    </location>
</feature>
<gene>
    <name evidence="8" type="ORF">SNE40_017936</name>
</gene>
<feature type="transmembrane region" description="Helical" evidence="6">
    <location>
        <begin position="160"/>
        <end position="182"/>
    </location>
</feature>
<name>A0AAN8JFG0_PATCE</name>
<protein>
    <recommendedName>
        <fullName evidence="7">Major facilitator superfamily (MFS) profile domain-containing protein</fullName>
    </recommendedName>
</protein>
<dbReference type="PANTHER" id="PTHR24064">
    <property type="entry name" value="SOLUTE CARRIER FAMILY 22 MEMBER"/>
    <property type="match status" value="1"/>
</dbReference>
<dbReference type="InterPro" id="IPR036259">
    <property type="entry name" value="MFS_trans_sf"/>
</dbReference>
<feature type="transmembrane region" description="Helical" evidence="6">
    <location>
        <begin position="391"/>
        <end position="415"/>
    </location>
</feature>
<dbReference type="InterPro" id="IPR005828">
    <property type="entry name" value="MFS_sugar_transport-like"/>
</dbReference>
<dbReference type="SUPFAM" id="SSF103473">
    <property type="entry name" value="MFS general substrate transporter"/>
    <property type="match status" value="1"/>
</dbReference>
<dbReference type="AlphaFoldDB" id="A0AAN8JFG0"/>
<accession>A0AAN8JFG0</accession>
<organism evidence="8 9">
    <name type="scientific">Patella caerulea</name>
    <name type="common">Rayed Mediterranean limpet</name>
    <dbReference type="NCBI Taxonomy" id="87958"/>
    <lineage>
        <taxon>Eukaryota</taxon>
        <taxon>Metazoa</taxon>
        <taxon>Spiralia</taxon>
        <taxon>Lophotrochozoa</taxon>
        <taxon>Mollusca</taxon>
        <taxon>Gastropoda</taxon>
        <taxon>Patellogastropoda</taxon>
        <taxon>Patelloidea</taxon>
        <taxon>Patellidae</taxon>
        <taxon>Patella</taxon>
    </lineage>
</organism>
<evidence type="ECO:0000256" key="6">
    <source>
        <dbReference type="SAM" id="Phobius"/>
    </source>
</evidence>
<sequence>MHLDNLLEEIGSTGKFQVLLIVMVFIPKMGIGYNMMIMAFGGLEPEWWCADTALEQLSRNSSSYKQCDANINSSSSTCHRVYDNQLKTVVSEWDLVCERKWVTPIITSIQMSGVLVGAIIGGQVADAFGRKKTFYSTLLFHSIFSIGIGFATSWQMFTALRFVIGIAMGAYLVVCMFPVEFLSFRWRPVLSLIPFWATGVCFLSLSTYLLQDWSYVHIAVGVFTVPFLLGWFIIPESIRWLAVKGQIKEAERVVEMVAKMNGRVKPSNAKELIMKITEEEKSQKKGGKTYSYLDIYRGAKIAKHTISLHIVWWCISASYYGFGFGVGKFSGNYYLNQFLMNILEFPIFIPVIFSMNKFGRRATGLLMLGVSTVCCVMVVIVQYTVEAVDRGTIITVLSLATRILTGQAWASIITLTNESYPTVIRNLGYGAANTSARLGSVVAPFVFALTSEEKIPYVIVIILQAVSFGIVYFLLPETLGSALEDLLPGQRESNEIQRHSDPDDEKSALNRAEV</sequence>
<keyword evidence="4 6" id="KW-0472">Membrane</keyword>
<dbReference type="Proteomes" id="UP001347796">
    <property type="component" value="Unassembled WGS sequence"/>
</dbReference>
<comment type="caution">
    <text evidence="8">The sequence shown here is derived from an EMBL/GenBank/DDBJ whole genome shotgun (WGS) entry which is preliminary data.</text>
</comment>
<feature type="transmembrane region" description="Helical" evidence="6">
    <location>
        <begin position="333"/>
        <end position="353"/>
    </location>
</feature>
<evidence type="ECO:0000313" key="8">
    <source>
        <dbReference type="EMBL" id="KAK6174711.1"/>
    </source>
</evidence>
<evidence type="ECO:0000256" key="5">
    <source>
        <dbReference type="SAM" id="MobiDB-lite"/>
    </source>
</evidence>
<dbReference type="Gene3D" id="1.20.1250.20">
    <property type="entry name" value="MFS general substrate transporter like domains"/>
    <property type="match status" value="1"/>
</dbReference>
<comment type="subcellular location">
    <subcellularLocation>
        <location evidence="1">Membrane</location>
        <topology evidence="1">Multi-pass membrane protein</topology>
    </subcellularLocation>
</comment>